<dbReference type="RefSeq" id="WP_053833491.1">
    <property type="nucleotide sequence ID" value="NZ_CP011452.2"/>
</dbReference>
<proteinExistence type="predicted"/>
<dbReference type="GO" id="GO:0003677">
    <property type="term" value="F:DNA binding"/>
    <property type="evidence" value="ECO:0007669"/>
    <property type="project" value="UniProtKB-KW"/>
</dbReference>
<protein>
    <submittedName>
        <fullName evidence="4">CsgBAC operon transcriptional regulatory protein</fullName>
    </submittedName>
</protein>
<dbReference type="Pfam" id="PF00196">
    <property type="entry name" value="GerE"/>
    <property type="match status" value="1"/>
</dbReference>
<dbReference type="InterPro" id="IPR036388">
    <property type="entry name" value="WH-like_DNA-bd_sf"/>
</dbReference>
<dbReference type="PATRIC" id="fig|1267766.3.peg.1828"/>
<keyword evidence="5" id="KW-1185">Reference proteome</keyword>
<dbReference type="STRING" id="1267766.WYH_01809"/>
<dbReference type="PANTHER" id="PTHR44688:SF16">
    <property type="entry name" value="DNA-BINDING TRANSCRIPTIONAL ACTIVATOR DEVR_DOSR"/>
    <property type="match status" value="1"/>
</dbReference>
<reference evidence="4" key="1">
    <citation type="submission" date="2015-05" db="EMBL/GenBank/DDBJ databases">
        <title>The complete genome of Altererythrobacter atlanticus strain 26DY36.</title>
        <authorList>
            <person name="Wu Y.-H."/>
            <person name="Cheng H."/>
            <person name="Wu X.-W."/>
        </authorList>
    </citation>
    <scope>NUCLEOTIDE SEQUENCE [LARGE SCALE GENOMIC DNA]</scope>
    <source>
        <strain evidence="4">26DY36</strain>
    </source>
</reference>
<dbReference type="InterPro" id="IPR016032">
    <property type="entry name" value="Sig_transdc_resp-reg_C-effctor"/>
</dbReference>
<name>A0A0F7KVP5_9SPHN</name>
<dbReference type="PANTHER" id="PTHR44688">
    <property type="entry name" value="DNA-BINDING TRANSCRIPTIONAL ACTIVATOR DEVR_DOSR"/>
    <property type="match status" value="1"/>
</dbReference>
<accession>A0A0F7KVP5</accession>
<evidence type="ECO:0000256" key="2">
    <source>
        <dbReference type="ARBA" id="ARBA00023125"/>
    </source>
</evidence>
<evidence type="ECO:0000256" key="3">
    <source>
        <dbReference type="ARBA" id="ARBA00023163"/>
    </source>
</evidence>
<dbReference type="CDD" id="cd06170">
    <property type="entry name" value="LuxR_C_like"/>
    <property type="match status" value="1"/>
</dbReference>
<dbReference type="EMBL" id="CP011452">
    <property type="protein sequence ID" value="AKH42845.1"/>
    <property type="molecule type" value="Genomic_DNA"/>
</dbReference>
<evidence type="ECO:0000313" key="4">
    <source>
        <dbReference type="EMBL" id="AKH42845.1"/>
    </source>
</evidence>
<dbReference type="PRINTS" id="PR00038">
    <property type="entry name" value="HTHLUXR"/>
</dbReference>
<dbReference type="PROSITE" id="PS50043">
    <property type="entry name" value="HTH_LUXR_2"/>
    <property type="match status" value="1"/>
</dbReference>
<dbReference type="GO" id="GO:0006355">
    <property type="term" value="P:regulation of DNA-templated transcription"/>
    <property type="evidence" value="ECO:0007669"/>
    <property type="project" value="InterPro"/>
</dbReference>
<dbReference type="SMART" id="SM00421">
    <property type="entry name" value="HTH_LUXR"/>
    <property type="match status" value="1"/>
</dbReference>
<organism evidence="4 5">
    <name type="scientific">Croceibacterium atlanticum</name>
    <dbReference type="NCBI Taxonomy" id="1267766"/>
    <lineage>
        <taxon>Bacteria</taxon>
        <taxon>Pseudomonadati</taxon>
        <taxon>Pseudomonadota</taxon>
        <taxon>Alphaproteobacteria</taxon>
        <taxon>Sphingomonadales</taxon>
        <taxon>Erythrobacteraceae</taxon>
        <taxon>Croceibacterium</taxon>
    </lineage>
</organism>
<keyword evidence="3" id="KW-0804">Transcription</keyword>
<dbReference type="Gene3D" id="1.10.10.10">
    <property type="entry name" value="Winged helix-like DNA-binding domain superfamily/Winged helix DNA-binding domain"/>
    <property type="match status" value="1"/>
</dbReference>
<evidence type="ECO:0000313" key="5">
    <source>
        <dbReference type="Proteomes" id="UP000034392"/>
    </source>
</evidence>
<dbReference type="AlphaFoldDB" id="A0A0F7KVP5"/>
<evidence type="ECO:0000256" key="1">
    <source>
        <dbReference type="ARBA" id="ARBA00023015"/>
    </source>
</evidence>
<gene>
    <name evidence="4" type="primary">csgD</name>
    <name evidence="4" type="ORF">WYH_01809</name>
</gene>
<sequence length="245" mass="27075">MKNVNEALVFQQPTGETLALPNILLLDQSEFRRTCVVASLSSHGFSDIAQLNRAQEISADGKHDLIVIFFDSGEREAAEFEDDLGRIRQLCPKSKIVAIVDEPEEFLGRATGQIHSVLPADMEPELLRASFCLIHYGYGLYPLREDARSPRPFMLSKTSGSLNLGVLEGHPLLAKITPRQRQVLESLLLGQSNKEIAKRLSISESTVKTHVHFIMRILGASNRTQIVLKFAQQGEVQANGAGQTS</sequence>
<dbReference type="OrthoDB" id="5292887at2"/>
<keyword evidence="2" id="KW-0238">DNA-binding</keyword>
<dbReference type="KEGG" id="aay:WYH_01809"/>
<dbReference type="InterPro" id="IPR000792">
    <property type="entry name" value="Tscrpt_reg_LuxR_C"/>
</dbReference>
<dbReference type="Proteomes" id="UP000034392">
    <property type="component" value="Chromosome"/>
</dbReference>
<keyword evidence="1" id="KW-0805">Transcription regulation</keyword>
<dbReference type="SUPFAM" id="SSF46894">
    <property type="entry name" value="C-terminal effector domain of the bipartite response regulators"/>
    <property type="match status" value="1"/>
</dbReference>